<dbReference type="Gene3D" id="1.10.10.10">
    <property type="entry name" value="Winged helix-like DNA-binding domain superfamily/Winged helix DNA-binding domain"/>
    <property type="match status" value="1"/>
</dbReference>
<reference evidence="6 7" key="1">
    <citation type="submission" date="2014-10" db="EMBL/GenBank/DDBJ databases">
        <title>The Complete Genome Sequence for the Shellfish Pathogen Vibrio coralliilyticus RE98 Isolated from a Shellfish Hatchery.</title>
        <authorList>
            <person name="Richards G.P."/>
            <person name="Bono J.L."/>
            <person name="Watson M.A."/>
            <person name="Needleman D.S."/>
        </authorList>
    </citation>
    <scope>NUCLEOTIDE SEQUENCE [LARGE SCALE GENOMIC DNA]</scope>
    <source>
        <strain evidence="6 7">RE98</strain>
    </source>
</reference>
<sequence>MKTNLLDGMVIFVHVVDTGSFTNAAQATGHSTSYISKEISKLEERLGVRLMHRTTRTLSLTPEGELYYESCKQLVESAGEVENALGGKQSEPQGHLRISCPVSFGIVELSPMLAKFMAQYPKVTFEVDLSDRKVDLVAEGVDVAVRAVHKAADSSLISRRIKTARSVTVAAPSYLRKYGTPKHPSELSQHKAITYSYQKNPNVWEYSDSDGESIKVDVVSVFSANSPEMEMGMCVKGIGITRLPEEHTREAIATGRLVELFSDLPKHKIDLCLVYPSRKHMSAKVRTFIDFMAENLAAKCTHKIKGG</sequence>
<dbReference type="Gene3D" id="3.40.190.290">
    <property type="match status" value="1"/>
</dbReference>
<dbReference type="RefSeq" id="WP_043009849.1">
    <property type="nucleotide sequence ID" value="NZ_CP009618.1"/>
</dbReference>
<dbReference type="KEGG" id="vcy:IX92_17215"/>
<dbReference type="PANTHER" id="PTHR30537">
    <property type="entry name" value="HTH-TYPE TRANSCRIPTIONAL REGULATOR"/>
    <property type="match status" value="1"/>
</dbReference>
<evidence type="ECO:0000313" key="6">
    <source>
        <dbReference type="EMBL" id="AIW20790.1"/>
    </source>
</evidence>
<evidence type="ECO:0000313" key="7">
    <source>
        <dbReference type="Proteomes" id="UP000030081"/>
    </source>
</evidence>
<dbReference type="InterPro" id="IPR005119">
    <property type="entry name" value="LysR_subst-bd"/>
</dbReference>
<dbReference type="EMBL" id="CP009618">
    <property type="protein sequence ID" value="AIW20790.1"/>
    <property type="molecule type" value="Genomic_DNA"/>
</dbReference>
<evidence type="ECO:0000256" key="3">
    <source>
        <dbReference type="ARBA" id="ARBA00023125"/>
    </source>
</evidence>
<keyword evidence="7" id="KW-1185">Reference proteome</keyword>
<dbReference type="SUPFAM" id="SSF46785">
    <property type="entry name" value="Winged helix' DNA-binding domain"/>
    <property type="match status" value="1"/>
</dbReference>
<dbReference type="GO" id="GO:0003700">
    <property type="term" value="F:DNA-binding transcription factor activity"/>
    <property type="evidence" value="ECO:0007669"/>
    <property type="project" value="InterPro"/>
</dbReference>
<dbReference type="InterPro" id="IPR036390">
    <property type="entry name" value="WH_DNA-bd_sf"/>
</dbReference>
<dbReference type="InterPro" id="IPR000847">
    <property type="entry name" value="LysR_HTH_N"/>
</dbReference>
<dbReference type="FunFam" id="1.10.10.10:FF:000001">
    <property type="entry name" value="LysR family transcriptional regulator"/>
    <property type="match status" value="1"/>
</dbReference>
<organism evidence="6 7">
    <name type="scientific">Vibrio coralliilyticus</name>
    <dbReference type="NCBI Taxonomy" id="190893"/>
    <lineage>
        <taxon>Bacteria</taxon>
        <taxon>Pseudomonadati</taxon>
        <taxon>Pseudomonadota</taxon>
        <taxon>Gammaproteobacteria</taxon>
        <taxon>Vibrionales</taxon>
        <taxon>Vibrionaceae</taxon>
        <taxon>Vibrio</taxon>
    </lineage>
</organism>
<keyword evidence="4" id="KW-0804">Transcription</keyword>
<dbReference type="GO" id="GO:0006351">
    <property type="term" value="P:DNA-templated transcription"/>
    <property type="evidence" value="ECO:0007669"/>
    <property type="project" value="TreeGrafter"/>
</dbReference>
<evidence type="ECO:0000256" key="2">
    <source>
        <dbReference type="ARBA" id="ARBA00023015"/>
    </source>
</evidence>
<keyword evidence="2" id="KW-0805">Transcription regulation</keyword>
<dbReference type="Pfam" id="PF00126">
    <property type="entry name" value="HTH_1"/>
    <property type="match status" value="1"/>
</dbReference>
<dbReference type="Proteomes" id="UP000030081">
    <property type="component" value="Chromosome 2"/>
</dbReference>
<name>A0AAN0SGR8_9VIBR</name>
<dbReference type="Pfam" id="PF03466">
    <property type="entry name" value="LysR_substrate"/>
    <property type="match status" value="1"/>
</dbReference>
<dbReference type="CDD" id="cd08422">
    <property type="entry name" value="PBP2_CrgA_like"/>
    <property type="match status" value="1"/>
</dbReference>
<gene>
    <name evidence="6" type="ORF">IX92_17215</name>
</gene>
<dbReference type="FunFam" id="3.40.190.290:FF:000001">
    <property type="entry name" value="Transcriptional regulator, LysR family"/>
    <property type="match status" value="1"/>
</dbReference>
<evidence type="ECO:0000259" key="5">
    <source>
        <dbReference type="PROSITE" id="PS50931"/>
    </source>
</evidence>
<dbReference type="PANTHER" id="PTHR30537:SF68">
    <property type="entry name" value="TRANSCRIPTIONAL REGULATOR-RELATED"/>
    <property type="match status" value="1"/>
</dbReference>
<evidence type="ECO:0000256" key="4">
    <source>
        <dbReference type="ARBA" id="ARBA00023163"/>
    </source>
</evidence>
<keyword evidence="3" id="KW-0238">DNA-binding</keyword>
<dbReference type="InterPro" id="IPR036388">
    <property type="entry name" value="WH-like_DNA-bd_sf"/>
</dbReference>
<protein>
    <submittedName>
        <fullName evidence="6">LysR family transcriptional regulator</fullName>
    </submittedName>
</protein>
<dbReference type="AlphaFoldDB" id="A0AAN0SGR8"/>
<proteinExistence type="inferred from homology"/>
<dbReference type="PROSITE" id="PS50931">
    <property type="entry name" value="HTH_LYSR"/>
    <property type="match status" value="1"/>
</dbReference>
<accession>A0AAN0SGR8</accession>
<dbReference type="InterPro" id="IPR058163">
    <property type="entry name" value="LysR-type_TF_proteobact-type"/>
</dbReference>
<dbReference type="SUPFAM" id="SSF53850">
    <property type="entry name" value="Periplasmic binding protein-like II"/>
    <property type="match status" value="1"/>
</dbReference>
<evidence type="ECO:0000256" key="1">
    <source>
        <dbReference type="ARBA" id="ARBA00009437"/>
    </source>
</evidence>
<feature type="domain" description="HTH lysR-type" evidence="5">
    <location>
        <begin position="1"/>
        <end position="61"/>
    </location>
</feature>
<dbReference type="GO" id="GO:0043565">
    <property type="term" value="F:sequence-specific DNA binding"/>
    <property type="evidence" value="ECO:0007669"/>
    <property type="project" value="TreeGrafter"/>
</dbReference>
<comment type="similarity">
    <text evidence="1">Belongs to the LysR transcriptional regulatory family.</text>
</comment>